<protein>
    <submittedName>
        <fullName evidence="1">Uncharacterized protein</fullName>
    </submittedName>
</protein>
<dbReference type="EMBL" id="ML991829">
    <property type="protein sequence ID" value="KAF2231246.1"/>
    <property type="molecule type" value="Genomic_DNA"/>
</dbReference>
<evidence type="ECO:0000313" key="1">
    <source>
        <dbReference type="EMBL" id="KAF2231246.1"/>
    </source>
</evidence>
<reference evidence="1" key="1">
    <citation type="journal article" date="2020" name="Stud. Mycol.">
        <title>101 Dothideomycetes genomes: a test case for predicting lifestyles and emergence of pathogens.</title>
        <authorList>
            <person name="Haridas S."/>
            <person name="Albert R."/>
            <person name="Binder M."/>
            <person name="Bloem J."/>
            <person name="Labutti K."/>
            <person name="Salamov A."/>
            <person name="Andreopoulos B."/>
            <person name="Baker S."/>
            <person name="Barry K."/>
            <person name="Bills G."/>
            <person name="Bluhm B."/>
            <person name="Cannon C."/>
            <person name="Castanera R."/>
            <person name="Culley D."/>
            <person name="Daum C."/>
            <person name="Ezra D."/>
            <person name="Gonzalez J."/>
            <person name="Henrissat B."/>
            <person name="Kuo A."/>
            <person name="Liang C."/>
            <person name="Lipzen A."/>
            <person name="Lutzoni F."/>
            <person name="Magnuson J."/>
            <person name="Mondo S."/>
            <person name="Nolan M."/>
            <person name="Ohm R."/>
            <person name="Pangilinan J."/>
            <person name="Park H.-J."/>
            <person name="Ramirez L."/>
            <person name="Alfaro M."/>
            <person name="Sun H."/>
            <person name="Tritt A."/>
            <person name="Yoshinaga Y."/>
            <person name="Zwiers L.-H."/>
            <person name="Turgeon B."/>
            <person name="Goodwin S."/>
            <person name="Spatafora J."/>
            <person name="Crous P."/>
            <person name="Grigoriev I."/>
        </authorList>
    </citation>
    <scope>NUCLEOTIDE SEQUENCE</scope>
    <source>
        <strain evidence="1">Tuck. ex Michener</strain>
    </source>
</reference>
<accession>A0A6A6GZJ6</accession>
<organism evidence="1 2">
    <name type="scientific">Viridothelium virens</name>
    <name type="common">Speckled blister lichen</name>
    <name type="synonym">Trypethelium virens</name>
    <dbReference type="NCBI Taxonomy" id="1048519"/>
    <lineage>
        <taxon>Eukaryota</taxon>
        <taxon>Fungi</taxon>
        <taxon>Dikarya</taxon>
        <taxon>Ascomycota</taxon>
        <taxon>Pezizomycotina</taxon>
        <taxon>Dothideomycetes</taxon>
        <taxon>Dothideomycetes incertae sedis</taxon>
        <taxon>Trypetheliales</taxon>
        <taxon>Trypetheliaceae</taxon>
        <taxon>Viridothelium</taxon>
    </lineage>
</organism>
<proteinExistence type="predicted"/>
<keyword evidence="2" id="KW-1185">Reference proteome</keyword>
<dbReference type="AlphaFoldDB" id="A0A6A6GZJ6"/>
<gene>
    <name evidence="1" type="ORF">EV356DRAFT_298088</name>
</gene>
<name>A0A6A6GZJ6_VIRVR</name>
<sequence>MPGSRRLRTRVMTRRSQHNPRTLYITSRNSLTLAHLENDSFGGVPTSQELLCPRGLSSFRLSSAVTYSLTQAIYHSFSTITFSSVTEELLSVILKYVGVEDFYGDIDRLAACKRCYRISSLMIMKGVIVIERSKLLPPNTLDLLRGWLYTNDFKFAFCNRLPRSKSLFYKKSVLFDVELIRNLLHVC</sequence>
<evidence type="ECO:0000313" key="2">
    <source>
        <dbReference type="Proteomes" id="UP000800092"/>
    </source>
</evidence>
<dbReference type="Proteomes" id="UP000800092">
    <property type="component" value="Unassembled WGS sequence"/>
</dbReference>